<feature type="domain" description="Rho termination factor-like N-terminal" evidence="2">
    <location>
        <begin position="232"/>
        <end position="259"/>
    </location>
</feature>
<keyword evidence="4" id="KW-1185">Reference proteome</keyword>
<feature type="region of interest" description="Disordered" evidence="1">
    <location>
        <begin position="108"/>
        <end position="225"/>
    </location>
</feature>
<dbReference type="EMBL" id="JXTC01000119">
    <property type="protein sequence ID" value="PON87263.1"/>
    <property type="molecule type" value="Genomic_DNA"/>
</dbReference>
<dbReference type="InterPro" id="IPR036269">
    <property type="entry name" value="Rho_N_sf"/>
</dbReference>
<evidence type="ECO:0000313" key="4">
    <source>
        <dbReference type="Proteomes" id="UP000237000"/>
    </source>
</evidence>
<feature type="compositionally biased region" description="Polar residues" evidence="1">
    <location>
        <begin position="108"/>
        <end position="135"/>
    </location>
</feature>
<dbReference type="FunCoup" id="A0A2P5ENZ0">
    <property type="interactions" value="281"/>
</dbReference>
<accession>A0A2P5ENZ0</accession>
<organism evidence="3 4">
    <name type="scientific">Trema orientale</name>
    <name type="common">Charcoal tree</name>
    <name type="synonym">Celtis orientalis</name>
    <dbReference type="NCBI Taxonomy" id="63057"/>
    <lineage>
        <taxon>Eukaryota</taxon>
        <taxon>Viridiplantae</taxon>
        <taxon>Streptophyta</taxon>
        <taxon>Embryophyta</taxon>
        <taxon>Tracheophyta</taxon>
        <taxon>Spermatophyta</taxon>
        <taxon>Magnoliopsida</taxon>
        <taxon>eudicotyledons</taxon>
        <taxon>Gunneridae</taxon>
        <taxon>Pentapetalae</taxon>
        <taxon>rosids</taxon>
        <taxon>fabids</taxon>
        <taxon>Rosales</taxon>
        <taxon>Cannabaceae</taxon>
        <taxon>Trema</taxon>
    </lineage>
</organism>
<evidence type="ECO:0000256" key="1">
    <source>
        <dbReference type="SAM" id="MobiDB-lite"/>
    </source>
</evidence>
<dbReference type="GO" id="GO:0006353">
    <property type="term" value="P:DNA-templated transcription termination"/>
    <property type="evidence" value="ECO:0007669"/>
    <property type="project" value="InterPro"/>
</dbReference>
<dbReference type="Pfam" id="PF07498">
    <property type="entry name" value="Rho_N"/>
    <property type="match status" value="1"/>
</dbReference>
<gene>
    <name evidence="3" type="ORF">TorRG33x02_168990</name>
</gene>
<sequence length="264" mass="29092">MGAIVAHTHSVRFSTLNSSFTNQANQPKLGKSIFCLRDVALPSKQKDLRFGISCIGSDGNRRGRPPRRNSISGSETNEEEIKKSPVSRKQSSPNQEEIIALFRRIQSTISNKESTSHNKTTSNASATEDNPSSAESLLRVLSGSGKKQGKAKNEDGSKILRRRRGVPKKEQGIQDNPPATNSRLTRPPSKFVKRSPIPSPITPRGKFLELDNETETSSKADGSELDLPIVDEMKLPELKELAKSRGIKGYSRMKKSELISLLRS</sequence>
<dbReference type="PANTHER" id="PTHR34449">
    <property type="entry name" value="RHO TERMINATION FACTOR"/>
    <property type="match status" value="1"/>
</dbReference>
<protein>
    <submittedName>
        <fullName evidence="3">Rho termination factor, N-terminal</fullName>
    </submittedName>
</protein>
<feature type="compositionally biased region" description="Polar residues" evidence="1">
    <location>
        <begin position="173"/>
        <end position="184"/>
    </location>
</feature>
<dbReference type="STRING" id="63057.A0A2P5ENZ0"/>
<evidence type="ECO:0000259" key="2">
    <source>
        <dbReference type="Pfam" id="PF07498"/>
    </source>
</evidence>
<evidence type="ECO:0000313" key="3">
    <source>
        <dbReference type="EMBL" id="PON87263.1"/>
    </source>
</evidence>
<dbReference type="Proteomes" id="UP000237000">
    <property type="component" value="Unassembled WGS sequence"/>
</dbReference>
<dbReference type="OrthoDB" id="1931152at2759"/>
<name>A0A2P5ENZ0_TREOI</name>
<dbReference type="Gene3D" id="1.10.720.10">
    <property type="match status" value="1"/>
</dbReference>
<dbReference type="SUPFAM" id="SSF68912">
    <property type="entry name" value="Rho N-terminal domain-like"/>
    <property type="match status" value="1"/>
</dbReference>
<reference evidence="4" key="1">
    <citation type="submission" date="2016-06" db="EMBL/GenBank/DDBJ databases">
        <title>Parallel loss of symbiosis genes in relatives of nitrogen-fixing non-legume Parasponia.</title>
        <authorList>
            <person name="Van Velzen R."/>
            <person name="Holmer R."/>
            <person name="Bu F."/>
            <person name="Rutten L."/>
            <person name="Van Zeijl A."/>
            <person name="Liu W."/>
            <person name="Santuari L."/>
            <person name="Cao Q."/>
            <person name="Sharma T."/>
            <person name="Shen D."/>
            <person name="Roswanjaya Y."/>
            <person name="Wardhani T."/>
            <person name="Kalhor M.S."/>
            <person name="Jansen J."/>
            <person name="Van den Hoogen J."/>
            <person name="Gungor B."/>
            <person name="Hartog M."/>
            <person name="Hontelez J."/>
            <person name="Verver J."/>
            <person name="Yang W.-C."/>
            <person name="Schijlen E."/>
            <person name="Repin R."/>
            <person name="Schilthuizen M."/>
            <person name="Schranz E."/>
            <person name="Heidstra R."/>
            <person name="Miyata K."/>
            <person name="Fedorova E."/>
            <person name="Kohlen W."/>
            <person name="Bisseling T."/>
            <person name="Smit S."/>
            <person name="Geurts R."/>
        </authorList>
    </citation>
    <scope>NUCLEOTIDE SEQUENCE [LARGE SCALE GENOMIC DNA]</scope>
    <source>
        <strain evidence="4">cv. RG33-2</strain>
    </source>
</reference>
<proteinExistence type="predicted"/>
<dbReference type="InParanoid" id="A0A2P5ENZ0"/>
<dbReference type="InterPro" id="IPR011112">
    <property type="entry name" value="Rho-like_N"/>
</dbReference>
<comment type="caution">
    <text evidence="3">The sequence shown here is derived from an EMBL/GenBank/DDBJ whole genome shotgun (WGS) entry which is preliminary data.</text>
</comment>
<feature type="region of interest" description="Disordered" evidence="1">
    <location>
        <begin position="51"/>
        <end position="94"/>
    </location>
</feature>
<dbReference type="AlphaFoldDB" id="A0A2P5ENZ0"/>
<dbReference type="PANTHER" id="PTHR34449:SF2">
    <property type="entry name" value="RHO TERMINATION FACTOR"/>
    <property type="match status" value="1"/>
</dbReference>